<protein>
    <submittedName>
        <fullName evidence="9">Four-carbon acid sugar kinase family protein</fullName>
    </submittedName>
</protein>
<evidence type="ECO:0000259" key="8">
    <source>
        <dbReference type="Pfam" id="PF17042"/>
    </source>
</evidence>
<organism evidence="9 10">
    <name type="scientific">Lacrimispora defluvii</name>
    <dbReference type="NCBI Taxonomy" id="2719233"/>
    <lineage>
        <taxon>Bacteria</taxon>
        <taxon>Bacillati</taxon>
        <taxon>Bacillota</taxon>
        <taxon>Clostridia</taxon>
        <taxon>Lachnospirales</taxon>
        <taxon>Lachnospiraceae</taxon>
        <taxon>Lacrimispora</taxon>
    </lineage>
</organism>
<keyword evidence="4 9" id="KW-0418">Kinase</keyword>
<evidence type="ECO:0000313" key="10">
    <source>
        <dbReference type="Proteomes" id="UP000539052"/>
    </source>
</evidence>
<dbReference type="Pfam" id="PF17042">
    <property type="entry name" value="NBD_C"/>
    <property type="match status" value="1"/>
</dbReference>
<evidence type="ECO:0000256" key="6">
    <source>
        <dbReference type="ARBA" id="ARBA00023277"/>
    </source>
</evidence>
<accession>A0ABX1VWM2</accession>
<dbReference type="InterPro" id="IPR031475">
    <property type="entry name" value="NBD_C"/>
</dbReference>
<dbReference type="EMBL" id="JAAOXG010000024">
    <property type="protein sequence ID" value="NNJ30766.1"/>
    <property type="molecule type" value="Genomic_DNA"/>
</dbReference>
<evidence type="ECO:0000256" key="3">
    <source>
        <dbReference type="ARBA" id="ARBA00022741"/>
    </source>
</evidence>
<gene>
    <name evidence="9" type="ORF">G9470_13315</name>
</gene>
<name>A0ABX1VWM2_9FIRM</name>
<keyword evidence="6" id="KW-0119">Carbohydrate metabolism</keyword>
<dbReference type="Pfam" id="PF07005">
    <property type="entry name" value="SBD_N"/>
    <property type="match status" value="1"/>
</dbReference>
<keyword evidence="5" id="KW-0067">ATP-binding</keyword>
<keyword evidence="3" id="KW-0547">Nucleotide-binding</keyword>
<dbReference type="InterPro" id="IPR037051">
    <property type="entry name" value="4-carb_acid_sugar_kinase_N_sf"/>
</dbReference>
<comment type="similarity">
    <text evidence="1">Belongs to the four-carbon acid sugar kinase family.</text>
</comment>
<feature type="domain" description="Four-carbon acid sugar kinase N-terminal" evidence="7">
    <location>
        <begin position="4"/>
        <end position="217"/>
    </location>
</feature>
<feature type="domain" description="Four-carbon acid sugar kinase nucleotide binding" evidence="8">
    <location>
        <begin position="242"/>
        <end position="407"/>
    </location>
</feature>
<keyword evidence="10" id="KW-1185">Reference proteome</keyword>
<proteinExistence type="inferred from homology"/>
<evidence type="ECO:0000313" key="9">
    <source>
        <dbReference type="EMBL" id="NNJ30766.1"/>
    </source>
</evidence>
<evidence type="ECO:0000256" key="2">
    <source>
        <dbReference type="ARBA" id="ARBA00022679"/>
    </source>
</evidence>
<dbReference type="SUPFAM" id="SSF142764">
    <property type="entry name" value="YgbK-like"/>
    <property type="match status" value="1"/>
</dbReference>
<dbReference type="Gene3D" id="3.40.50.10840">
    <property type="entry name" value="Putative sugar-binding, N-terminal domain"/>
    <property type="match status" value="1"/>
</dbReference>
<keyword evidence="2" id="KW-0808">Transferase</keyword>
<sequence length="420" mass="45807">MIKLLIISDDFTGALDTGVQLSADGAATCVTLDSDFNMSDFTQDIDVLVINTETRHLNRDQAYKIVFSITRRARNAGIPYIYKKTDSVLRGNIGAELAAVLNASGYKQIHFIPAYPEMGRITKNGVHYADGVPIADSIFGNDPFEPVLYSDIPSIISSQTLIPTHVINQLEDEEWKDKEGILIHDSHTTKDMERIAHTLMTGKNPCLLAGCAGFAAVLPKMLGIQGGKPVTPVLSPHMFIACASIHPVSLAQCEDATQKGVPQYVLSPKEKLDHSWIGKGAYNALVNEILHSCEENPVVILNANGSGEPDATYQYAKENGITQEQLRTEIVSVMGYMIEALLDKGLDATAFLMGGDLLYQFAKQTGIKVISPICELEKGVVLSEAVYKGKNINLISKSGGFGQESLFTDLSKQPFMRHMV</sequence>
<dbReference type="RefSeq" id="WP_170821949.1">
    <property type="nucleotide sequence ID" value="NZ_JAAOXG010000024.1"/>
</dbReference>
<dbReference type="Proteomes" id="UP000539052">
    <property type="component" value="Unassembled WGS sequence"/>
</dbReference>
<evidence type="ECO:0000256" key="1">
    <source>
        <dbReference type="ARBA" id="ARBA00005715"/>
    </source>
</evidence>
<evidence type="ECO:0000256" key="4">
    <source>
        <dbReference type="ARBA" id="ARBA00022777"/>
    </source>
</evidence>
<reference evidence="9 10" key="1">
    <citation type="submission" date="2020-03" db="EMBL/GenBank/DDBJ databases">
        <title>Genome Sequence of industrial isolate, B5A.</title>
        <authorList>
            <person name="Sharma S."/>
            <person name="Patil P.B."/>
            <person name="Korpole S."/>
        </authorList>
    </citation>
    <scope>NUCLEOTIDE SEQUENCE [LARGE SCALE GENOMIC DNA]</scope>
    <source>
        <strain evidence="9 10">PI-S10-B5A</strain>
    </source>
</reference>
<dbReference type="GO" id="GO:0016301">
    <property type="term" value="F:kinase activity"/>
    <property type="evidence" value="ECO:0007669"/>
    <property type="project" value="UniProtKB-KW"/>
</dbReference>
<dbReference type="InterPro" id="IPR042213">
    <property type="entry name" value="NBD_C_sf"/>
</dbReference>
<comment type="caution">
    <text evidence="9">The sequence shown here is derived from an EMBL/GenBank/DDBJ whole genome shotgun (WGS) entry which is preliminary data.</text>
</comment>
<dbReference type="InterPro" id="IPR010737">
    <property type="entry name" value="4-carb_acid_sugar_kinase_N"/>
</dbReference>
<dbReference type="Gene3D" id="3.40.980.20">
    <property type="entry name" value="Four-carbon acid sugar kinase, nucleotide binding domain"/>
    <property type="match status" value="1"/>
</dbReference>
<evidence type="ECO:0000259" key="7">
    <source>
        <dbReference type="Pfam" id="PF07005"/>
    </source>
</evidence>
<evidence type="ECO:0000256" key="5">
    <source>
        <dbReference type="ARBA" id="ARBA00022840"/>
    </source>
</evidence>